<evidence type="ECO:0000313" key="3">
    <source>
        <dbReference type="Proteomes" id="UP000481288"/>
    </source>
</evidence>
<dbReference type="AlphaFoldDB" id="A0A7D8UII3"/>
<evidence type="ECO:0000256" key="1">
    <source>
        <dbReference type="SAM" id="SignalP"/>
    </source>
</evidence>
<dbReference type="Proteomes" id="UP000481288">
    <property type="component" value="Unassembled WGS sequence"/>
</dbReference>
<proteinExistence type="predicted"/>
<dbReference type="SUPFAM" id="SSF53254">
    <property type="entry name" value="Phosphoglycerate mutase-like"/>
    <property type="match status" value="1"/>
</dbReference>
<reference evidence="2 3" key="1">
    <citation type="submission" date="2018-05" db="EMBL/GenBank/DDBJ databases">
        <title>Whole genome sequencing for identification of molecular markers to develop diagnostic detection tools for the regulated plant pathogen Lachnellula willkommii.</title>
        <authorList>
            <person name="Giroux E."/>
            <person name="Bilodeau G."/>
        </authorList>
    </citation>
    <scope>NUCLEOTIDE SEQUENCE [LARGE SCALE GENOMIC DNA]</scope>
    <source>
        <strain evidence="2 3">CBS 625.97</strain>
    </source>
</reference>
<dbReference type="InterPro" id="IPR029033">
    <property type="entry name" value="His_PPase_superfam"/>
</dbReference>
<accession>A0A7D8UII3</accession>
<dbReference type="EMBL" id="QGMG01001613">
    <property type="protein sequence ID" value="TVY46279.1"/>
    <property type="molecule type" value="Genomic_DNA"/>
</dbReference>
<sequence>MLFKYIQAISWLSVTCTANSAPHPTSAPKYSSLGYIKYSTVPGFFLQDDNATVPGTFDYTATNFGLINRTYPTDNGCSDSFTQWQKFKHYVTALNIRSGKDVDYKVVFLGRHGEGYHNVAESYYGTPAWNCYWSIRDGNGTSTANITFSQLPLSLHPFVPTVKELFREGISGHTCDRRGNKTYIHNAFPRYTIEAGFSEEDLLFKPLESEVPTDQDIRSKTVLDDVFGSDGHTWLSVTSHSGEIASILRVLGHRTFSLNTGAVIPVLVKAETVSGTPVSTATVPYTSISTCSTQPPLPSATL</sequence>
<protein>
    <submittedName>
        <fullName evidence="2">Putative phosphoglycerate mutase</fullName>
    </submittedName>
</protein>
<feature type="chain" id="PRO_5028915632" evidence="1">
    <location>
        <begin position="19"/>
        <end position="302"/>
    </location>
</feature>
<dbReference type="OrthoDB" id="496981at2759"/>
<feature type="signal peptide" evidence="1">
    <location>
        <begin position="1"/>
        <end position="18"/>
    </location>
</feature>
<evidence type="ECO:0000313" key="2">
    <source>
        <dbReference type="EMBL" id="TVY46279.1"/>
    </source>
</evidence>
<organism evidence="2 3">
    <name type="scientific">Lachnellula cervina</name>
    <dbReference type="NCBI Taxonomy" id="1316786"/>
    <lineage>
        <taxon>Eukaryota</taxon>
        <taxon>Fungi</taxon>
        <taxon>Dikarya</taxon>
        <taxon>Ascomycota</taxon>
        <taxon>Pezizomycotina</taxon>
        <taxon>Leotiomycetes</taxon>
        <taxon>Helotiales</taxon>
        <taxon>Lachnaceae</taxon>
        <taxon>Lachnellula</taxon>
    </lineage>
</organism>
<name>A0A7D8UII3_9HELO</name>
<keyword evidence="1" id="KW-0732">Signal</keyword>
<gene>
    <name evidence="2" type="ORF">LCER1_G008184</name>
</gene>
<keyword evidence="3" id="KW-1185">Reference proteome</keyword>
<comment type="caution">
    <text evidence="2">The sequence shown here is derived from an EMBL/GenBank/DDBJ whole genome shotgun (WGS) entry which is preliminary data.</text>
</comment>